<comment type="caution">
    <text evidence="7">The sequence shown here is derived from an EMBL/GenBank/DDBJ whole genome shotgun (WGS) entry which is preliminary data.</text>
</comment>
<evidence type="ECO:0000256" key="2">
    <source>
        <dbReference type="ARBA" id="ARBA00004173"/>
    </source>
</evidence>
<dbReference type="GO" id="GO:0007005">
    <property type="term" value="P:mitochondrion organization"/>
    <property type="evidence" value="ECO:0007669"/>
    <property type="project" value="InterPro"/>
</dbReference>
<reference evidence="7" key="1">
    <citation type="journal article" date="2021" name="Genome Biol. Evol.">
        <title>The assembled and annotated genome of the fairy-ring fungus Marasmius oreades.</title>
        <authorList>
            <person name="Hiltunen M."/>
            <person name="Ament-Velasquez S.L."/>
            <person name="Johannesson H."/>
        </authorList>
    </citation>
    <scope>NUCLEOTIDE SEQUENCE</scope>
    <source>
        <strain evidence="7">03SP1</strain>
    </source>
</reference>
<dbReference type="GO" id="GO:0005739">
    <property type="term" value="C:mitochondrion"/>
    <property type="evidence" value="ECO:0007669"/>
    <property type="project" value="UniProtKB-SubCell"/>
</dbReference>
<sequence>MREIIYIQAGSLANYIGTHFWNAQEAYFAYSESERQGEDGVDREEEPPLIEHDVSFREGIDRKGNATYTPRALIFDRKGTFQFTCFLCSYVLHTSDCHILLRLANFGSLARNGVLNNNGDDDDDQDSVPAPWNGEVTEYRQEVVPESKYQTQLHDDQVSPPQDVRYWSDFNRVYYHPRSMQILPDIPDWQDTEGDWGYGQEVFSRFNEETDLMESSMRSFLEECDHFQGLQVISDTSSFGSFMYSLLCTFGDELSKTSPIVVPLVADVVPQTVAEPSISRKIINEALYLRGLRNDLPSSTTVIPVQVPSNGHKPRWKSQLTTIDDSDYHTSALLSAHIENATIPLRSKVNRETIPIFSSSLNRHGLHHFSQLSGVVPVSFSNDVDMDAVSSIFWCGKAIDKSEPTGSAYFARRDVTRALYSIPSSTHTYDGTIIINNSMRSSTRLPPYPIPTSFPSILVDNKEPRILVDRGRAKQGSLDTSLPAGTANPGGPVGIFSSLSVSPAISSIFADYARFVSKCVEQRRGWVEDHDGLKELVNDLWTIHDGYVDMEGKEPNDSDNDEASD</sequence>
<keyword evidence="8" id="KW-1185">Reference proteome</keyword>
<organism evidence="7 8">
    <name type="scientific">Marasmius oreades</name>
    <name type="common">fairy-ring Marasmius</name>
    <dbReference type="NCBI Taxonomy" id="181124"/>
    <lineage>
        <taxon>Eukaryota</taxon>
        <taxon>Fungi</taxon>
        <taxon>Dikarya</taxon>
        <taxon>Basidiomycota</taxon>
        <taxon>Agaricomycotina</taxon>
        <taxon>Agaricomycetes</taxon>
        <taxon>Agaricomycetidae</taxon>
        <taxon>Agaricales</taxon>
        <taxon>Marasmiineae</taxon>
        <taxon>Marasmiaceae</taxon>
        <taxon>Marasmius</taxon>
    </lineage>
</organism>
<evidence type="ECO:0000256" key="4">
    <source>
        <dbReference type="ARBA" id="ARBA00023128"/>
    </source>
</evidence>
<dbReference type="PANTHER" id="PTHR13391">
    <property type="entry name" value="MITOCHONDRIAL DISTRIBUTION REGULATOR MISATO"/>
    <property type="match status" value="1"/>
</dbReference>
<dbReference type="OrthoDB" id="271881at2759"/>
<dbReference type="AlphaFoldDB" id="A0A9P7RLU6"/>
<dbReference type="KEGG" id="more:E1B28_003598"/>
<dbReference type="InterPro" id="IPR013838">
    <property type="entry name" value="Beta-tubulin_BS"/>
</dbReference>
<evidence type="ECO:0000313" key="8">
    <source>
        <dbReference type="Proteomes" id="UP001049176"/>
    </source>
</evidence>
<name>A0A9P7RLU6_9AGAR</name>
<proteinExistence type="inferred from homology"/>
<keyword evidence="4" id="KW-0496">Mitochondrion</keyword>
<comment type="function">
    <text evidence="1">Involved in the partitioning of the mitochondrial organelle and mitochondrial DNA (mtDNA) inheritance.</text>
</comment>
<dbReference type="PANTHER" id="PTHR13391:SF0">
    <property type="entry name" value="PROTEIN MISATO HOMOLOG 1"/>
    <property type="match status" value="1"/>
</dbReference>
<comment type="subcellular location">
    <subcellularLocation>
        <location evidence="2">Mitochondrion</location>
    </subcellularLocation>
</comment>
<evidence type="ECO:0000313" key="7">
    <source>
        <dbReference type="EMBL" id="KAG7086081.1"/>
    </source>
</evidence>
<evidence type="ECO:0000259" key="5">
    <source>
        <dbReference type="Pfam" id="PF10644"/>
    </source>
</evidence>
<feature type="domain" description="Misato Segment II tubulin-like" evidence="5">
    <location>
        <begin position="2"/>
        <end position="82"/>
    </location>
</feature>
<feature type="domain" description="DML1/Misato tubulin" evidence="6">
    <location>
        <begin position="161"/>
        <end position="346"/>
    </location>
</feature>
<dbReference type="Pfam" id="PF14881">
    <property type="entry name" value="Tubulin_3"/>
    <property type="match status" value="1"/>
</dbReference>
<dbReference type="Pfam" id="PF10644">
    <property type="entry name" value="Misat_Tub_SegII"/>
    <property type="match status" value="1"/>
</dbReference>
<dbReference type="PROSITE" id="PS00228">
    <property type="entry name" value="TUBULIN_B_AUTOREG"/>
    <property type="match status" value="1"/>
</dbReference>
<dbReference type="EMBL" id="CM032191">
    <property type="protein sequence ID" value="KAG7086081.1"/>
    <property type="molecule type" value="Genomic_DNA"/>
</dbReference>
<dbReference type="InterPro" id="IPR036525">
    <property type="entry name" value="Tubulin/FtsZ_GTPase_sf"/>
</dbReference>
<protein>
    <recommendedName>
        <fullName evidence="9">Tubulin nucleotide-binding domain-like protein</fullName>
    </recommendedName>
</protein>
<dbReference type="InterPro" id="IPR019605">
    <property type="entry name" value="Misato_II_tubulin-like"/>
</dbReference>
<accession>A0A9P7RLU6</accession>
<dbReference type="InterPro" id="IPR049942">
    <property type="entry name" value="DML1/Misato"/>
</dbReference>
<gene>
    <name evidence="7" type="ORF">E1B28_003598</name>
</gene>
<comment type="similarity">
    <text evidence="3">Belongs to the misato family.</text>
</comment>
<evidence type="ECO:0000259" key="6">
    <source>
        <dbReference type="Pfam" id="PF14881"/>
    </source>
</evidence>
<dbReference type="GeneID" id="66072674"/>
<dbReference type="Proteomes" id="UP001049176">
    <property type="component" value="Chromosome 11"/>
</dbReference>
<dbReference type="SUPFAM" id="SSF52490">
    <property type="entry name" value="Tubulin nucleotide-binding domain-like"/>
    <property type="match status" value="1"/>
</dbReference>
<dbReference type="RefSeq" id="XP_043002552.1">
    <property type="nucleotide sequence ID" value="XM_043160595.1"/>
</dbReference>
<evidence type="ECO:0008006" key="9">
    <source>
        <dbReference type="Google" id="ProtNLM"/>
    </source>
</evidence>
<dbReference type="InterPro" id="IPR029209">
    <property type="entry name" value="DML1/Misato_tubulin"/>
</dbReference>
<dbReference type="Gene3D" id="3.40.50.1440">
    <property type="entry name" value="Tubulin/FtsZ, GTPase domain"/>
    <property type="match status" value="1"/>
</dbReference>
<evidence type="ECO:0000256" key="3">
    <source>
        <dbReference type="ARBA" id="ARBA00008507"/>
    </source>
</evidence>
<evidence type="ECO:0000256" key="1">
    <source>
        <dbReference type="ARBA" id="ARBA00003757"/>
    </source>
</evidence>